<keyword evidence="2 7" id="KW-0732">Signal</keyword>
<keyword evidence="3" id="KW-0378">Hydrolase</keyword>
<proteinExistence type="inferred from homology"/>
<dbReference type="InterPro" id="IPR029058">
    <property type="entry name" value="AB_hydrolase_fold"/>
</dbReference>
<evidence type="ECO:0000256" key="3">
    <source>
        <dbReference type="ARBA" id="ARBA00022801"/>
    </source>
</evidence>
<dbReference type="AlphaFoldDB" id="A0A9P0FUP3"/>
<evidence type="ECO:0000259" key="8">
    <source>
        <dbReference type="Pfam" id="PF00561"/>
    </source>
</evidence>
<evidence type="ECO:0000256" key="6">
    <source>
        <dbReference type="ARBA" id="ARBA00023180"/>
    </source>
</evidence>
<dbReference type="OrthoDB" id="9974421at2759"/>
<keyword evidence="5" id="KW-0443">Lipid metabolism</keyword>
<reference evidence="9" key="1">
    <citation type="submission" date="2021-12" db="EMBL/GenBank/DDBJ databases">
        <authorList>
            <person name="King R."/>
        </authorList>
    </citation>
    <scope>NUCLEOTIDE SEQUENCE</scope>
</reference>
<evidence type="ECO:0000313" key="10">
    <source>
        <dbReference type="Proteomes" id="UP001154114"/>
    </source>
</evidence>
<evidence type="ECO:0000256" key="5">
    <source>
        <dbReference type="ARBA" id="ARBA00023098"/>
    </source>
</evidence>
<protein>
    <recommendedName>
        <fullName evidence="8">AB hydrolase-1 domain-containing protein</fullName>
    </recommendedName>
</protein>
<keyword evidence="4" id="KW-0442">Lipid degradation</keyword>
<dbReference type="EMBL" id="LR824017">
    <property type="protein sequence ID" value="CAH0585868.1"/>
    <property type="molecule type" value="Genomic_DNA"/>
</dbReference>
<gene>
    <name evidence="9" type="ORF">CINC_LOCUS3142</name>
</gene>
<dbReference type="Pfam" id="PF00561">
    <property type="entry name" value="Abhydrolase_1"/>
    <property type="match status" value="1"/>
</dbReference>
<dbReference type="PANTHER" id="PTHR11005">
    <property type="entry name" value="LYSOSOMAL ACID LIPASE-RELATED"/>
    <property type="match status" value="1"/>
</dbReference>
<feature type="signal peptide" evidence="7">
    <location>
        <begin position="1"/>
        <end position="19"/>
    </location>
</feature>
<feature type="domain" description="AB hydrolase-1" evidence="8">
    <location>
        <begin position="187"/>
        <end position="314"/>
    </location>
</feature>
<dbReference type="SUPFAM" id="SSF53474">
    <property type="entry name" value="alpha/beta-Hydrolases"/>
    <property type="match status" value="1"/>
</dbReference>
<keyword evidence="6" id="KW-0325">Glycoprotein</keyword>
<dbReference type="FunFam" id="3.40.50.1820:FF:000057">
    <property type="entry name" value="Lipase"/>
    <property type="match status" value="1"/>
</dbReference>
<dbReference type="Proteomes" id="UP001154114">
    <property type="component" value="Chromosome 14"/>
</dbReference>
<dbReference type="GO" id="GO:0016042">
    <property type="term" value="P:lipid catabolic process"/>
    <property type="evidence" value="ECO:0007669"/>
    <property type="project" value="UniProtKB-KW"/>
</dbReference>
<evidence type="ECO:0000256" key="1">
    <source>
        <dbReference type="ARBA" id="ARBA00010701"/>
    </source>
</evidence>
<keyword evidence="10" id="KW-1185">Reference proteome</keyword>
<evidence type="ECO:0000313" key="9">
    <source>
        <dbReference type="EMBL" id="CAH0585868.1"/>
    </source>
</evidence>
<evidence type="ECO:0000256" key="4">
    <source>
        <dbReference type="ARBA" id="ARBA00022963"/>
    </source>
</evidence>
<feature type="chain" id="PRO_5040224498" description="AB hydrolase-1 domain-containing protein" evidence="7">
    <location>
        <begin position="20"/>
        <end position="512"/>
    </location>
</feature>
<sequence>MNFLTKGLFIVLVLHGSNAGLFSKSKATEVTKDVNLKEESAISTESNSEAIDVMDNLALTKDGLLDFDGLIKKFKLTSIVSLIQKSITADGKLNVKTLIENFKLDELNFSSICSAISRQATKFVEKVTNNYDVIDYLTSTFVQDSEDGKLDFTGLATKYIGAIEEYDVITEDGYILKLFHIPGDESNPVLIAHGFFSSSDDFLLQGKTSLIYSLSENNHDVWVMNFRGNLHSRRHVELDPDTDKKFWEYSIHECGYYDLPAVIDFILAKTNQEKLSVIGHSAGSAYTFVLASTRPEYNDKIKVFVALAPVVYFSNPGVAFSTIIRFEPVINELLVSYGAEELFGEKKIERKIYRLLCSQGKLSYKYCWQLGFGALFGHNPDNVEPELFTSSLGHFPAGASRMNFIHYLQIGNSGKFGQYDFGRENLERYGSKEPPAYDLQRATFDVSMIVGANDKVLGLEEAERIRSEVPNVVGYQIVEDEAFSHVDFLYGKNADELVYSHVIAILNKYSQV</sequence>
<evidence type="ECO:0000256" key="2">
    <source>
        <dbReference type="ARBA" id="ARBA00022729"/>
    </source>
</evidence>
<name>A0A9P0FUP3_CHRIL</name>
<dbReference type="InterPro" id="IPR000073">
    <property type="entry name" value="AB_hydrolase_1"/>
</dbReference>
<dbReference type="GO" id="GO:0016787">
    <property type="term" value="F:hydrolase activity"/>
    <property type="evidence" value="ECO:0007669"/>
    <property type="project" value="UniProtKB-KW"/>
</dbReference>
<comment type="similarity">
    <text evidence="1">Belongs to the AB hydrolase superfamily. Lipase family.</text>
</comment>
<dbReference type="Gene3D" id="3.40.50.1820">
    <property type="entry name" value="alpha/beta hydrolase"/>
    <property type="match status" value="1"/>
</dbReference>
<organism evidence="9 10">
    <name type="scientific">Chrysodeixis includens</name>
    <name type="common">Soybean looper</name>
    <name type="synonym">Pseudoplusia includens</name>
    <dbReference type="NCBI Taxonomy" id="689277"/>
    <lineage>
        <taxon>Eukaryota</taxon>
        <taxon>Metazoa</taxon>
        <taxon>Ecdysozoa</taxon>
        <taxon>Arthropoda</taxon>
        <taxon>Hexapoda</taxon>
        <taxon>Insecta</taxon>
        <taxon>Pterygota</taxon>
        <taxon>Neoptera</taxon>
        <taxon>Endopterygota</taxon>
        <taxon>Lepidoptera</taxon>
        <taxon>Glossata</taxon>
        <taxon>Ditrysia</taxon>
        <taxon>Noctuoidea</taxon>
        <taxon>Noctuidae</taxon>
        <taxon>Plusiinae</taxon>
        <taxon>Chrysodeixis</taxon>
    </lineage>
</organism>
<accession>A0A9P0FUP3</accession>
<evidence type="ECO:0000256" key="7">
    <source>
        <dbReference type="SAM" id="SignalP"/>
    </source>
</evidence>